<evidence type="ECO:0000313" key="4">
    <source>
        <dbReference type="Proteomes" id="UP000799753"/>
    </source>
</evidence>
<name>A0A6A6S1Y6_9PLEO</name>
<feature type="non-terminal residue" evidence="3">
    <location>
        <position position="363"/>
    </location>
</feature>
<keyword evidence="4" id="KW-1185">Reference proteome</keyword>
<dbReference type="PANTHER" id="PTHR34414:SF1">
    <property type="entry name" value="SUBTILISIN-LIKE SERINE PROTEASE"/>
    <property type="match status" value="1"/>
</dbReference>
<keyword evidence="2" id="KW-1133">Transmembrane helix</keyword>
<evidence type="ECO:0000256" key="2">
    <source>
        <dbReference type="SAM" id="Phobius"/>
    </source>
</evidence>
<evidence type="ECO:0000256" key="1">
    <source>
        <dbReference type="SAM" id="MobiDB-lite"/>
    </source>
</evidence>
<feature type="transmembrane region" description="Helical" evidence="2">
    <location>
        <begin position="277"/>
        <end position="296"/>
    </location>
</feature>
<protein>
    <submittedName>
        <fullName evidence="3">Uncharacterized protein</fullName>
    </submittedName>
</protein>
<dbReference type="Pfam" id="PF20246">
    <property type="entry name" value="DUF6601"/>
    <property type="match status" value="1"/>
</dbReference>
<feature type="region of interest" description="Disordered" evidence="1">
    <location>
        <begin position="1"/>
        <end position="42"/>
    </location>
</feature>
<feature type="transmembrane region" description="Helical" evidence="2">
    <location>
        <begin position="316"/>
        <end position="347"/>
    </location>
</feature>
<gene>
    <name evidence="3" type="ORF">P280DRAFT_373592</name>
</gene>
<feature type="non-terminal residue" evidence="3">
    <location>
        <position position="1"/>
    </location>
</feature>
<dbReference type="Proteomes" id="UP000799753">
    <property type="component" value="Unassembled WGS sequence"/>
</dbReference>
<accession>A0A6A6S1Y6</accession>
<dbReference type="OrthoDB" id="5086500at2759"/>
<keyword evidence="2" id="KW-0472">Membrane</keyword>
<sequence>KPPFASSIVPPTPRVDPTTLQASHNPLPPSPDNATQKVHRAATSTPLDALESLPTIAGAQDSIYLANDDIKKFLAWDLDLSRLNRIHAHLWMAGRPMRSRPLHRYKMMGFDILHTQQADLHLLKFSNKLMLKPVGEYMLDYTFWTEHICTQEGKDGENQKEEGDDEEEERVRLWKSAAGFLLSYIWLVTTPLDLRMAHDLFLLPQYITWTRWKDFVKDFVAHVDPNALDQVNMRYHYGDLRLGRINSIYRTRFAHTHFIRGYLYGYNRYVVFFQRKFGWILIVFVFFSLVLAAMQVGASVQPLDDDIDYLRSCYGFVVASMVSVAAVLGVVAIVFVFTFLFNMGAAIQHSRKMHRVRKKKAGE</sequence>
<keyword evidence="2" id="KW-0812">Transmembrane</keyword>
<dbReference type="AlphaFoldDB" id="A0A6A6S1Y6"/>
<reference evidence="3" key="1">
    <citation type="journal article" date="2020" name="Stud. Mycol.">
        <title>101 Dothideomycetes genomes: a test case for predicting lifestyles and emergence of pathogens.</title>
        <authorList>
            <person name="Haridas S."/>
            <person name="Albert R."/>
            <person name="Binder M."/>
            <person name="Bloem J."/>
            <person name="Labutti K."/>
            <person name="Salamov A."/>
            <person name="Andreopoulos B."/>
            <person name="Baker S."/>
            <person name="Barry K."/>
            <person name="Bills G."/>
            <person name="Bluhm B."/>
            <person name="Cannon C."/>
            <person name="Castanera R."/>
            <person name="Culley D."/>
            <person name="Daum C."/>
            <person name="Ezra D."/>
            <person name="Gonzalez J."/>
            <person name="Henrissat B."/>
            <person name="Kuo A."/>
            <person name="Liang C."/>
            <person name="Lipzen A."/>
            <person name="Lutzoni F."/>
            <person name="Magnuson J."/>
            <person name="Mondo S."/>
            <person name="Nolan M."/>
            <person name="Ohm R."/>
            <person name="Pangilinan J."/>
            <person name="Park H.-J."/>
            <person name="Ramirez L."/>
            <person name="Alfaro M."/>
            <person name="Sun H."/>
            <person name="Tritt A."/>
            <person name="Yoshinaga Y."/>
            <person name="Zwiers L.-H."/>
            <person name="Turgeon B."/>
            <person name="Goodwin S."/>
            <person name="Spatafora J."/>
            <person name="Crous P."/>
            <person name="Grigoriev I."/>
        </authorList>
    </citation>
    <scope>NUCLEOTIDE SEQUENCE</scope>
    <source>
        <strain evidence="3">CBS 473.64</strain>
    </source>
</reference>
<evidence type="ECO:0000313" key="3">
    <source>
        <dbReference type="EMBL" id="KAF2641142.1"/>
    </source>
</evidence>
<dbReference type="PANTHER" id="PTHR34414">
    <property type="entry name" value="HET DOMAIN-CONTAINING PROTEIN-RELATED"/>
    <property type="match status" value="1"/>
</dbReference>
<dbReference type="EMBL" id="MU006783">
    <property type="protein sequence ID" value="KAF2641142.1"/>
    <property type="molecule type" value="Genomic_DNA"/>
</dbReference>
<proteinExistence type="predicted"/>
<dbReference type="InterPro" id="IPR046536">
    <property type="entry name" value="DUF6601"/>
</dbReference>
<organism evidence="3 4">
    <name type="scientific">Massarina eburnea CBS 473.64</name>
    <dbReference type="NCBI Taxonomy" id="1395130"/>
    <lineage>
        <taxon>Eukaryota</taxon>
        <taxon>Fungi</taxon>
        <taxon>Dikarya</taxon>
        <taxon>Ascomycota</taxon>
        <taxon>Pezizomycotina</taxon>
        <taxon>Dothideomycetes</taxon>
        <taxon>Pleosporomycetidae</taxon>
        <taxon>Pleosporales</taxon>
        <taxon>Massarineae</taxon>
        <taxon>Massarinaceae</taxon>
        <taxon>Massarina</taxon>
    </lineage>
</organism>
<feature type="compositionally biased region" description="Polar residues" evidence="1">
    <location>
        <begin position="32"/>
        <end position="42"/>
    </location>
</feature>